<dbReference type="Pfam" id="PF00403">
    <property type="entry name" value="HMA"/>
    <property type="match status" value="2"/>
</dbReference>
<protein>
    <recommendedName>
        <fullName evidence="2">HMA domain-containing protein</fullName>
    </recommendedName>
</protein>
<dbReference type="Gene3D" id="3.30.70.100">
    <property type="match status" value="2"/>
</dbReference>
<evidence type="ECO:0000313" key="4">
    <source>
        <dbReference type="EnsemblPlants" id="PNT78181"/>
    </source>
</evidence>
<dbReference type="OrthoDB" id="689350at2759"/>
<dbReference type="InterPro" id="IPR044594">
    <property type="entry name" value="HIPP01/3/5/6"/>
</dbReference>
<dbReference type="EMBL" id="CM000880">
    <property type="protein sequence ID" value="PNT78181.1"/>
    <property type="molecule type" value="Genomic_DNA"/>
</dbReference>
<feature type="compositionally biased region" description="Basic and acidic residues" evidence="1">
    <location>
        <begin position="101"/>
        <end position="124"/>
    </location>
</feature>
<dbReference type="PANTHER" id="PTHR46413:SF4">
    <property type="entry name" value="HEAVY METAL-ASSOCIATED DOMAIN CONTAINING PROTEIN, EXPRESSED"/>
    <property type="match status" value="1"/>
</dbReference>
<accession>A0A2K2DV71</accession>
<dbReference type="PROSITE" id="PS50846">
    <property type="entry name" value="HMA_2"/>
    <property type="match status" value="2"/>
</dbReference>
<organism evidence="3">
    <name type="scientific">Brachypodium distachyon</name>
    <name type="common">Purple false brome</name>
    <name type="synonym">Trachynia distachya</name>
    <dbReference type="NCBI Taxonomy" id="15368"/>
    <lineage>
        <taxon>Eukaryota</taxon>
        <taxon>Viridiplantae</taxon>
        <taxon>Streptophyta</taxon>
        <taxon>Embryophyta</taxon>
        <taxon>Tracheophyta</taxon>
        <taxon>Spermatophyta</taxon>
        <taxon>Magnoliopsida</taxon>
        <taxon>Liliopsida</taxon>
        <taxon>Poales</taxon>
        <taxon>Poaceae</taxon>
        <taxon>BOP clade</taxon>
        <taxon>Pooideae</taxon>
        <taxon>Stipodae</taxon>
        <taxon>Brachypodieae</taxon>
        <taxon>Brachypodium</taxon>
    </lineage>
</organism>
<feature type="domain" description="HMA" evidence="2">
    <location>
        <begin position="156"/>
        <end position="224"/>
    </location>
</feature>
<feature type="region of interest" description="Disordered" evidence="1">
    <location>
        <begin position="226"/>
        <end position="264"/>
    </location>
</feature>
<keyword evidence="5" id="KW-1185">Reference proteome</keyword>
<evidence type="ECO:0000256" key="1">
    <source>
        <dbReference type="SAM" id="MobiDB-lite"/>
    </source>
</evidence>
<sequence length="398" mass="41810">MGEGGEGEGKKNEAGETPTPPPPVVLGMELHCAGCAKKVRKSIRHMPGVLSVVADAAANRVVVAGTADAAALKARIESKTKKPVEILSAAGPSPSKPAPAEPKKNSDKGVVGDEKKNPDKDGGGDKVQAGSSQSPPPPKEKEEKKQPPEEGKPKEAETVLLKIRLHCDACADRIRRRIYKIKGVKDVVLDGNAKDEVKVTGTMDVAAMVSYLREKLNRAVEAVAPGNKKDAGAGGGDDDKGLDKKKDKAAGGDEVKKDKGKGIEEVVGPSTAAAAASMAPAPAAASTHHVSPFGNVAYPQPQGPPPRGYYSYYGDNNANAGGYYGQHPSSDAFAGGSYYQHPGADAGAGSYYQYQQHPSADHIHNPQPYPYNFDMAPAPQMFSDENPNACSLIFVRRR</sequence>
<reference evidence="3 4" key="1">
    <citation type="journal article" date="2010" name="Nature">
        <title>Genome sequencing and analysis of the model grass Brachypodium distachyon.</title>
        <authorList>
            <consortium name="International Brachypodium Initiative"/>
        </authorList>
    </citation>
    <scope>NUCLEOTIDE SEQUENCE [LARGE SCALE GENOMIC DNA]</scope>
    <source>
        <strain evidence="3">Bd21</strain>
        <strain evidence="4">cv. Bd21</strain>
    </source>
</reference>
<feature type="region of interest" description="Disordered" evidence="1">
    <location>
        <begin position="1"/>
        <end position="25"/>
    </location>
</feature>
<dbReference type="SUPFAM" id="SSF55008">
    <property type="entry name" value="HMA, heavy metal-associated domain"/>
    <property type="match status" value="2"/>
</dbReference>
<dbReference type="CDD" id="cd00371">
    <property type="entry name" value="HMA"/>
    <property type="match status" value="2"/>
</dbReference>
<evidence type="ECO:0000259" key="2">
    <source>
        <dbReference type="PROSITE" id="PS50846"/>
    </source>
</evidence>
<feature type="region of interest" description="Disordered" evidence="1">
    <location>
        <begin position="83"/>
        <end position="155"/>
    </location>
</feature>
<feature type="domain" description="HMA" evidence="2">
    <location>
        <begin position="21"/>
        <end position="84"/>
    </location>
</feature>
<feature type="compositionally biased region" description="Basic and acidic residues" evidence="1">
    <location>
        <begin position="227"/>
        <end position="264"/>
    </location>
</feature>
<evidence type="ECO:0000313" key="3">
    <source>
        <dbReference type="EMBL" id="PNT78181.1"/>
    </source>
</evidence>
<gene>
    <name evidence="4" type="primary">LOC100834682</name>
    <name evidence="3" type="ORF">BRADI_1g74900v3</name>
</gene>
<name>A0A2K2DV71_BRADI</name>
<dbReference type="ExpressionAtlas" id="A0A2K2DV71">
    <property type="expression patterns" value="baseline"/>
</dbReference>
<proteinExistence type="predicted"/>
<dbReference type="Proteomes" id="UP000008810">
    <property type="component" value="Chromosome 1"/>
</dbReference>
<dbReference type="GO" id="GO:0046872">
    <property type="term" value="F:metal ion binding"/>
    <property type="evidence" value="ECO:0007669"/>
    <property type="project" value="InterPro"/>
</dbReference>
<feature type="compositionally biased region" description="Basic and acidic residues" evidence="1">
    <location>
        <begin position="138"/>
        <end position="155"/>
    </location>
</feature>
<reference evidence="3" key="2">
    <citation type="submission" date="2017-06" db="EMBL/GenBank/DDBJ databases">
        <title>WGS assembly of Brachypodium distachyon.</title>
        <authorList>
            <consortium name="The International Brachypodium Initiative"/>
            <person name="Lucas S."/>
            <person name="Harmon-Smith M."/>
            <person name="Lail K."/>
            <person name="Tice H."/>
            <person name="Grimwood J."/>
            <person name="Bruce D."/>
            <person name="Barry K."/>
            <person name="Shu S."/>
            <person name="Lindquist E."/>
            <person name="Wang M."/>
            <person name="Pitluck S."/>
            <person name="Vogel J.P."/>
            <person name="Garvin D.F."/>
            <person name="Mockler T.C."/>
            <person name="Schmutz J."/>
            <person name="Rokhsar D."/>
            <person name="Bevan M.W."/>
        </authorList>
    </citation>
    <scope>NUCLEOTIDE SEQUENCE</scope>
    <source>
        <strain evidence="3">Bd21</strain>
    </source>
</reference>
<dbReference type="AlphaFoldDB" id="A0A2K2DV71"/>
<evidence type="ECO:0000313" key="5">
    <source>
        <dbReference type="Proteomes" id="UP000008810"/>
    </source>
</evidence>
<dbReference type="PANTHER" id="PTHR46413">
    <property type="entry name" value="HEAVY METAL-ASSOCIATED ISOPRENYLATED PLANT PROTEIN 6"/>
    <property type="match status" value="1"/>
</dbReference>
<dbReference type="STRING" id="15368.A0A2K2DV71"/>
<dbReference type="InterPro" id="IPR036163">
    <property type="entry name" value="HMA_dom_sf"/>
</dbReference>
<dbReference type="EnsemblPlants" id="PNT78181">
    <property type="protein sequence ID" value="PNT78181"/>
    <property type="gene ID" value="BRADI_1g74900v3"/>
</dbReference>
<reference evidence="4" key="3">
    <citation type="submission" date="2018-08" db="UniProtKB">
        <authorList>
            <consortium name="EnsemblPlants"/>
        </authorList>
    </citation>
    <scope>IDENTIFICATION</scope>
    <source>
        <strain evidence="4">cv. Bd21</strain>
    </source>
</reference>
<dbReference type="Gramene" id="PNT78181">
    <property type="protein sequence ID" value="PNT78181"/>
    <property type="gene ID" value="BRADI_1g74900v3"/>
</dbReference>
<dbReference type="InterPro" id="IPR006121">
    <property type="entry name" value="HMA_dom"/>
</dbReference>